<feature type="domain" description="Hydantoinase A/oxoprolinase" evidence="1">
    <location>
        <begin position="201"/>
        <end position="482"/>
    </location>
</feature>
<dbReference type="GO" id="GO:0006749">
    <property type="term" value="P:glutathione metabolic process"/>
    <property type="evidence" value="ECO:0007669"/>
    <property type="project" value="TreeGrafter"/>
</dbReference>
<dbReference type="InterPro" id="IPR002821">
    <property type="entry name" value="Hydantoinase_A"/>
</dbReference>
<dbReference type="SUPFAM" id="SSF53067">
    <property type="entry name" value="Actin-like ATPase domain"/>
    <property type="match status" value="1"/>
</dbReference>
<evidence type="ECO:0000259" key="2">
    <source>
        <dbReference type="Pfam" id="PF05378"/>
    </source>
</evidence>
<feature type="domain" description="Acetophenone carboxylase-like C-terminal" evidence="3">
    <location>
        <begin position="497"/>
        <end position="661"/>
    </location>
</feature>
<dbReference type="InterPro" id="IPR043129">
    <property type="entry name" value="ATPase_NBD"/>
</dbReference>
<gene>
    <name evidence="4" type="ORF">H8709_07750</name>
</gene>
<reference evidence="4" key="1">
    <citation type="submission" date="2020-08" db="EMBL/GenBank/DDBJ databases">
        <title>Genome public.</title>
        <authorList>
            <person name="Liu C."/>
            <person name="Sun Q."/>
        </authorList>
    </citation>
    <scope>NUCLEOTIDE SEQUENCE</scope>
    <source>
        <strain evidence="4">NSJ-54</strain>
    </source>
</reference>
<keyword evidence="5" id="KW-1185">Reference proteome</keyword>
<dbReference type="EMBL" id="JACRTC010000005">
    <property type="protein sequence ID" value="MBC8570719.1"/>
    <property type="molecule type" value="Genomic_DNA"/>
</dbReference>
<dbReference type="Proteomes" id="UP000660861">
    <property type="component" value="Unassembled WGS sequence"/>
</dbReference>
<evidence type="ECO:0000313" key="4">
    <source>
        <dbReference type="EMBL" id="MBC8570719.1"/>
    </source>
</evidence>
<accession>A0A926I754</accession>
<dbReference type="PANTHER" id="PTHR11365:SF23">
    <property type="entry name" value="HYPOTHETICAL 5-OXOPROLINASE (EUROFUNG)-RELATED"/>
    <property type="match status" value="1"/>
</dbReference>
<dbReference type="Pfam" id="PF01968">
    <property type="entry name" value="Hydantoinase_A"/>
    <property type="match status" value="1"/>
</dbReference>
<proteinExistence type="predicted"/>
<dbReference type="AlphaFoldDB" id="A0A926I754"/>
<protein>
    <submittedName>
        <fullName evidence="4">Hydantoinase/oxoprolinase family protein</fullName>
    </submittedName>
</protein>
<name>A0A926I754_9FIRM</name>
<dbReference type="InterPro" id="IPR049517">
    <property type="entry name" value="ACX-like_C"/>
</dbReference>
<comment type="caution">
    <text evidence="4">The sequence shown here is derived from an EMBL/GenBank/DDBJ whole genome shotgun (WGS) entry which is preliminary data.</text>
</comment>
<dbReference type="Pfam" id="PF05378">
    <property type="entry name" value="Hydant_A_N"/>
    <property type="match status" value="1"/>
</dbReference>
<evidence type="ECO:0000313" key="5">
    <source>
        <dbReference type="Proteomes" id="UP000660861"/>
    </source>
</evidence>
<dbReference type="InterPro" id="IPR045079">
    <property type="entry name" value="Oxoprolinase-like"/>
</dbReference>
<sequence length="672" mass="72139">MSYRLSADIGGTFTDVVCINDATGEYTTTKVLTTPEKLTNGIMKGFDEVIEDRYKQVQNIVHGTTSGLNAVIERKGAKCAVITTRGFGDVLEIGRGNRPDMYNNRYQRPRPLVPRKDIYEVDERTSADGSVKLPLQTASLEAIAGKLKDGGYESIAICLINSYLNPENEEKAAAWLKDYLGEGVMVITSSETAREWREYERTSTTVLNAYVSPITKSHLVALNTELKTRDFEGNLYIMQSNGGVMKDEIAVDKAVQILMSGPVGGAIGGTVCGRKNVIGVDMGGTSFDVSLIVDGQTEITVESNVEGFPALVPTVNIFSIGAGGGSIAWEEGGGMRVGPQSAGAKPGPACYGQGGTQPTITDANLVLGRIDPDHFLDGRMKLDIDAAKKAVSNFADKFGMDIPTAAEGILAIANHKMADAIREITVRRGIDPREFTLLAFGGAGPMHAAHIAEELGIEEVMIPAVPGGFSAWGMLQADIRHDAVRTQMAPIDEVDSATIDGIFDVLYEELCGVLAKEGISPDNAVFHKAMDLRYVGQEFTINLPVDDASAGAFDKEVAKKNFHSLHERLYGHSAPGDPVEMVNVRLSVMAASNKVPASPVEGVSGEPKAIREFPGVFDFKEQPVKVYNRSDIGMDSKVKGPAVIVELTATTVVPPAWTLTVNEMGSMVMVKE</sequence>
<evidence type="ECO:0000259" key="1">
    <source>
        <dbReference type="Pfam" id="PF01968"/>
    </source>
</evidence>
<evidence type="ECO:0000259" key="3">
    <source>
        <dbReference type="Pfam" id="PF19278"/>
    </source>
</evidence>
<dbReference type="GO" id="GO:0005829">
    <property type="term" value="C:cytosol"/>
    <property type="evidence" value="ECO:0007669"/>
    <property type="project" value="TreeGrafter"/>
</dbReference>
<dbReference type="RefSeq" id="WP_262397816.1">
    <property type="nucleotide sequence ID" value="NZ_JACRTC010000005.1"/>
</dbReference>
<dbReference type="InterPro" id="IPR008040">
    <property type="entry name" value="Hydant_A_N"/>
</dbReference>
<dbReference type="Pfam" id="PF19278">
    <property type="entry name" value="Hydant_A_C"/>
    <property type="match status" value="1"/>
</dbReference>
<dbReference type="GO" id="GO:0017168">
    <property type="term" value="F:5-oxoprolinase (ATP-hydrolyzing) activity"/>
    <property type="evidence" value="ECO:0007669"/>
    <property type="project" value="TreeGrafter"/>
</dbReference>
<dbReference type="PANTHER" id="PTHR11365">
    <property type="entry name" value="5-OXOPROLINASE RELATED"/>
    <property type="match status" value="1"/>
</dbReference>
<organism evidence="4 5">
    <name type="scientific">Zongyangia hominis</name>
    <dbReference type="NCBI Taxonomy" id="2763677"/>
    <lineage>
        <taxon>Bacteria</taxon>
        <taxon>Bacillati</taxon>
        <taxon>Bacillota</taxon>
        <taxon>Clostridia</taxon>
        <taxon>Eubacteriales</taxon>
        <taxon>Oscillospiraceae</taxon>
        <taxon>Zongyangia</taxon>
    </lineage>
</organism>
<feature type="domain" description="Hydantoinase/oxoprolinase N-terminal" evidence="2">
    <location>
        <begin position="6"/>
        <end position="179"/>
    </location>
</feature>